<evidence type="ECO:0000256" key="12">
    <source>
        <dbReference type="SAM" id="MobiDB-lite"/>
    </source>
</evidence>
<evidence type="ECO:0000259" key="14">
    <source>
        <dbReference type="Pfam" id="PF07715"/>
    </source>
</evidence>
<accession>A0A094W7U7</accession>
<dbReference type="InterPro" id="IPR013784">
    <property type="entry name" value="Carb-bd-like_fold"/>
</dbReference>
<dbReference type="InterPro" id="IPR000531">
    <property type="entry name" value="Beta-barrel_TonB"/>
</dbReference>
<dbReference type="InterPro" id="IPR012910">
    <property type="entry name" value="Plug_dom"/>
</dbReference>
<evidence type="ECO:0000313" key="16">
    <source>
        <dbReference type="Proteomes" id="UP000029452"/>
    </source>
</evidence>
<dbReference type="Gene3D" id="2.60.40.1120">
    <property type="entry name" value="Carboxypeptidase-like, regulatory domain"/>
    <property type="match status" value="1"/>
</dbReference>
<keyword evidence="4 10" id="KW-0812">Transmembrane</keyword>
<dbReference type="GO" id="GO:0030246">
    <property type="term" value="F:carbohydrate binding"/>
    <property type="evidence" value="ECO:0007669"/>
    <property type="project" value="InterPro"/>
</dbReference>
<dbReference type="Pfam" id="PF07715">
    <property type="entry name" value="Plug"/>
    <property type="match status" value="1"/>
</dbReference>
<dbReference type="PATRIC" id="fig|178606.4.peg.1760"/>
<dbReference type="GO" id="GO:0044718">
    <property type="term" value="P:siderophore transmembrane transport"/>
    <property type="evidence" value="ECO:0007669"/>
    <property type="project" value="TreeGrafter"/>
</dbReference>
<comment type="subcellular location">
    <subcellularLocation>
        <location evidence="1 10">Cell outer membrane</location>
        <topology evidence="1 10">Multi-pass membrane protein</topology>
    </subcellularLocation>
</comment>
<dbReference type="InterPro" id="IPR013783">
    <property type="entry name" value="Ig-like_fold"/>
</dbReference>
<dbReference type="Pfam" id="PF13620">
    <property type="entry name" value="CarboxypepD_reg"/>
    <property type="match status" value="1"/>
</dbReference>
<keyword evidence="8" id="KW-0675">Receptor</keyword>
<dbReference type="SUPFAM" id="SSF49452">
    <property type="entry name" value="Starch-binding domain-like"/>
    <property type="match status" value="1"/>
</dbReference>
<dbReference type="PANTHER" id="PTHR30069">
    <property type="entry name" value="TONB-DEPENDENT OUTER MEMBRANE RECEPTOR"/>
    <property type="match status" value="1"/>
</dbReference>
<evidence type="ECO:0000256" key="7">
    <source>
        <dbReference type="ARBA" id="ARBA00023136"/>
    </source>
</evidence>
<dbReference type="InterPro" id="IPR037066">
    <property type="entry name" value="Plug_dom_sf"/>
</dbReference>
<dbReference type="InterPro" id="IPR036942">
    <property type="entry name" value="Beta-barrel_TonB_sf"/>
</dbReference>
<dbReference type="PANTHER" id="PTHR30069:SF29">
    <property type="entry name" value="HEMOGLOBIN AND HEMOGLOBIN-HAPTOGLOBIN-BINDING PROTEIN 1-RELATED"/>
    <property type="match status" value="1"/>
</dbReference>
<protein>
    <recommendedName>
        <fullName evidence="17">TonB-dependent receptor</fullName>
    </recommendedName>
</protein>
<keyword evidence="5" id="KW-0732">Signal</keyword>
<comment type="caution">
    <text evidence="15">The sequence shown here is derived from an EMBL/GenBank/DDBJ whole genome shotgun (WGS) entry which is preliminary data.</text>
</comment>
<evidence type="ECO:0000256" key="4">
    <source>
        <dbReference type="ARBA" id="ARBA00022692"/>
    </source>
</evidence>
<dbReference type="Pfam" id="PF00593">
    <property type="entry name" value="TonB_dep_Rec_b-barrel"/>
    <property type="match status" value="1"/>
</dbReference>
<gene>
    <name evidence="15" type="ORF">LptCag_0161</name>
</gene>
<sequence>MPFFGILKLSLFREGATLFFICFVPATLAFGQPSPGNVSGHVSHSGSASRESGNSVVYGTVSSSRKNTPLPNVPVVLQHLETGTVLSLRTTLQGAYIFTNLIPGHYRISVGGGRYSLQTKAGMLGPGTVGRIDFVVTVLSRGSANVTGHVFTGKRGHQTPLSTKILFKNLRKNEIYTVRSDPKGKYSLNQVPDGTYVVQILERGYAPFLKEIQVHGHTTQNFHLINRRIASAEINAVGNSTVRDSTGAITVVGRKNFADNPSTGLGYVLEQTPSVQYYSRSGANGLTGGMNYFMCRGYTDGGDNTAPSSGSNVEFSVEGVPMNNNKDGGLVYDLNLMNTDIQSVDIQRGVTTSQQLGNYASGCAVDIHLVQPSKDPGIQLTSGYGSYGLQYDSFATNTGLSRTYNTAAYNNFTFLNMNGFQEFTSFQEFQDYANLTKYLSNGDVKLLFTGAYKNYDRGSSMSLTDFNTFGPTYNGLPNSENATYPSGVNTPDSPYYHNWISQRYMVSVQSENQITPSISVKNNAFALLDPESVVQVPVVSTGTTPIPGGNGATFNNLVPDYSGSAGSQYGNPFNFSYIAGEGYKVGDIVKSDIKLWSRDTLHLGFRLSYAEALYENQPLLTPNVALDYEQDAENEFLTVGGYLEDHWRPTDQLLLSAGFREMAVSEQYVEQLSGASLNDITSLGGKEGGVTAGENFAVFLPHIGINYYPSEHWKIYASGGQSYSAPAVQFWSGLTSGELPLTIHPEIIDDYQVGSRYETPKGFVALDLYSDYITNMFTTSLVTLPSGATNILPTQAGAANNQGVETEFRYVIGHGFSVDGNYALIHAYYLSAVYGAGTAQEFSNTGDLLPLVPNQLANLDLNYTGGPWHITINERYTGQMNVIDTSGGPSGTCNCQMDAPGFFVTNLLVSYDLPKTALYKKATLFFDAYNLLNTNYYEPAFLTPGAGNVDALFVYPGEPINVFGGVTLTF</sequence>
<dbReference type="SUPFAM" id="SSF49478">
    <property type="entry name" value="Cna protein B-type domain"/>
    <property type="match status" value="1"/>
</dbReference>
<evidence type="ECO:0000256" key="3">
    <source>
        <dbReference type="ARBA" id="ARBA00022452"/>
    </source>
</evidence>
<evidence type="ECO:0000259" key="13">
    <source>
        <dbReference type="Pfam" id="PF00593"/>
    </source>
</evidence>
<feature type="region of interest" description="Disordered" evidence="12">
    <location>
        <begin position="39"/>
        <end position="65"/>
    </location>
</feature>
<dbReference type="SUPFAM" id="SSF56935">
    <property type="entry name" value="Porins"/>
    <property type="match status" value="1"/>
</dbReference>
<dbReference type="InterPro" id="IPR039426">
    <property type="entry name" value="TonB-dep_rcpt-like"/>
</dbReference>
<evidence type="ECO:0000256" key="11">
    <source>
        <dbReference type="RuleBase" id="RU003357"/>
    </source>
</evidence>
<evidence type="ECO:0008006" key="17">
    <source>
        <dbReference type="Google" id="ProtNLM"/>
    </source>
</evidence>
<dbReference type="Gene3D" id="2.60.40.10">
    <property type="entry name" value="Immunoglobulins"/>
    <property type="match status" value="1"/>
</dbReference>
<evidence type="ECO:0000256" key="1">
    <source>
        <dbReference type="ARBA" id="ARBA00004571"/>
    </source>
</evidence>
<reference evidence="15 16" key="1">
    <citation type="submission" date="2014-06" db="EMBL/GenBank/DDBJ databases">
        <title>Draft genome sequence of iron oxidizing acidophile Leptospirillum ferriphilum DSM14647.</title>
        <authorList>
            <person name="Cardenas J.P."/>
            <person name="Lazcano M."/>
            <person name="Ossandon F.J."/>
            <person name="Corbett M."/>
            <person name="Holmes D.S."/>
            <person name="Watkin E."/>
        </authorList>
    </citation>
    <scope>NUCLEOTIDE SEQUENCE [LARGE SCALE GENOMIC DNA]</scope>
    <source>
        <strain evidence="15 16">DSM 14647</strain>
    </source>
</reference>
<feature type="domain" description="TonB-dependent receptor-like beta-barrel" evidence="13">
    <location>
        <begin position="450"/>
        <end position="931"/>
    </location>
</feature>
<dbReference type="Gene3D" id="2.170.130.10">
    <property type="entry name" value="TonB-dependent receptor, plug domain"/>
    <property type="match status" value="1"/>
</dbReference>
<evidence type="ECO:0000256" key="9">
    <source>
        <dbReference type="ARBA" id="ARBA00023237"/>
    </source>
</evidence>
<keyword evidence="3 10" id="KW-1134">Transmembrane beta strand</keyword>
<name>A0A094W7U7_9BACT</name>
<dbReference type="AlphaFoldDB" id="A0A094W7U7"/>
<dbReference type="GO" id="GO:0015344">
    <property type="term" value="F:siderophore uptake transmembrane transporter activity"/>
    <property type="evidence" value="ECO:0007669"/>
    <property type="project" value="TreeGrafter"/>
</dbReference>
<feature type="compositionally biased region" description="Polar residues" evidence="12">
    <location>
        <begin position="48"/>
        <end position="65"/>
    </location>
</feature>
<dbReference type="EMBL" id="JPGK01000006">
    <property type="protein sequence ID" value="KGA93548.1"/>
    <property type="molecule type" value="Genomic_DNA"/>
</dbReference>
<dbReference type="PROSITE" id="PS52016">
    <property type="entry name" value="TONB_DEPENDENT_REC_3"/>
    <property type="match status" value="1"/>
</dbReference>
<keyword evidence="7 10" id="KW-0472">Membrane</keyword>
<evidence type="ECO:0000256" key="5">
    <source>
        <dbReference type="ARBA" id="ARBA00022729"/>
    </source>
</evidence>
<keyword evidence="9 10" id="KW-0998">Cell outer membrane</keyword>
<evidence type="ECO:0000256" key="8">
    <source>
        <dbReference type="ARBA" id="ARBA00023170"/>
    </source>
</evidence>
<feature type="domain" description="TonB-dependent receptor plug" evidence="14">
    <location>
        <begin position="242"/>
        <end position="354"/>
    </location>
</feature>
<dbReference type="Gene3D" id="2.40.170.20">
    <property type="entry name" value="TonB-dependent receptor, beta-barrel domain"/>
    <property type="match status" value="1"/>
</dbReference>
<dbReference type="Proteomes" id="UP000029452">
    <property type="component" value="Unassembled WGS sequence"/>
</dbReference>
<evidence type="ECO:0000256" key="2">
    <source>
        <dbReference type="ARBA" id="ARBA00022448"/>
    </source>
</evidence>
<proteinExistence type="inferred from homology"/>
<dbReference type="GO" id="GO:0009279">
    <property type="term" value="C:cell outer membrane"/>
    <property type="evidence" value="ECO:0007669"/>
    <property type="project" value="UniProtKB-SubCell"/>
</dbReference>
<dbReference type="RefSeq" id="WP_052157906.1">
    <property type="nucleotide sequence ID" value="NZ_JPGK01000006.1"/>
</dbReference>
<keyword evidence="6 11" id="KW-0798">TonB box</keyword>
<dbReference type="OrthoDB" id="9760494at2"/>
<evidence type="ECO:0000313" key="15">
    <source>
        <dbReference type="EMBL" id="KGA93548.1"/>
    </source>
</evidence>
<keyword evidence="2 10" id="KW-0813">Transport</keyword>
<organism evidence="15 16">
    <name type="scientific">Leptospirillum ferriphilum</name>
    <dbReference type="NCBI Taxonomy" id="178606"/>
    <lineage>
        <taxon>Bacteria</taxon>
        <taxon>Pseudomonadati</taxon>
        <taxon>Nitrospirota</taxon>
        <taxon>Nitrospiria</taxon>
        <taxon>Nitrospirales</taxon>
        <taxon>Nitrospiraceae</taxon>
        <taxon>Leptospirillum</taxon>
    </lineage>
</organism>
<evidence type="ECO:0000256" key="6">
    <source>
        <dbReference type="ARBA" id="ARBA00023077"/>
    </source>
</evidence>
<evidence type="ECO:0000256" key="10">
    <source>
        <dbReference type="PROSITE-ProRule" id="PRU01360"/>
    </source>
</evidence>
<comment type="similarity">
    <text evidence="10 11">Belongs to the TonB-dependent receptor family.</text>
</comment>